<keyword evidence="1" id="KW-0732">Signal</keyword>
<protein>
    <submittedName>
        <fullName evidence="2">DUF6636 domain-containing protein</fullName>
    </submittedName>
</protein>
<feature type="signal peptide" evidence="1">
    <location>
        <begin position="1"/>
        <end position="39"/>
    </location>
</feature>
<keyword evidence="3" id="KW-1185">Reference proteome</keyword>
<dbReference type="RefSeq" id="WP_244621103.1">
    <property type="nucleotide sequence ID" value="NZ_CP041090.2"/>
</dbReference>
<organism evidence="2 3">
    <name type="scientific">Bradyrhizobium symbiodeficiens</name>
    <dbReference type="NCBI Taxonomy" id="1404367"/>
    <lineage>
        <taxon>Bacteria</taxon>
        <taxon>Pseudomonadati</taxon>
        <taxon>Pseudomonadota</taxon>
        <taxon>Alphaproteobacteria</taxon>
        <taxon>Hyphomicrobiales</taxon>
        <taxon>Nitrobacteraceae</taxon>
        <taxon>Bradyrhizobium</taxon>
    </lineage>
</organism>
<reference evidence="2 3" key="2">
    <citation type="journal article" date="2020" name="Int. J. Syst. Evol. Microbiol.">
        <title>Description and complete genome sequences of Bradyrhizobium symbiodeficiens sp. nov., a non-symbiotic bacterium associated with legumes native to Canada.</title>
        <authorList>
            <person name="Bromfield E.S.P."/>
            <person name="Cloutier S."/>
            <person name="Nguyen H.D.T."/>
        </authorList>
    </citation>
    <scope>NUCLEOTIDE SEQUENCE [LARGE SCALE GENOMIC DNA]</scope>
    <source>
        <strain evidence="2 3">65S1MB</strain>
    </source>
</reference>
<sequence>MDARIKSGHDDLSGKTRMTRRLATLAFGLCLLAAGAAHAQDRPIGFQTPSKNITCQFFTDNGQGLLRCDIMNLESRPRRPADCELEWGNAFEMSAKGAAGRICAGDTIMDPSLPVLAYGEVWQRAGFTCRSEQTGLTCFNAMQRGFSLARAKQVVF</sequence>
<dbReference type="Pfam" id="PF20341">
    <property type="entry name" value="DUF6636"/>
    <property type="match status" value="1"/>
</dbReference>
<evidence type="ECO:0000313" key="2">
    <source>
        <dbReference type="EMBL" id="QDF42476.2"/>
    </source>
</evidence>
<feature type="chain" id="PRO_5045736962" evidence="1">
    <location>
        <begin position="40"/>
        <end position="156"/>
    </location>
</feature>
<proteinExistence type="predicted"/>
<accession>A0ABX5WGM5</accession>
<reference evidence="3" key="1">
    <citation type="submission" date="2019-06" db="EMBL/GenBank/DDBJ databases">
        <title>Whole-Genome Sequence of Bradyrhizobium sp. 3 Strain 65S1MB.</title>
        <authorList>
            <person name="Bromfield E.S.P."/>
            <person name="Cloutier S."/>
            <person name="Nguyen H.D.T."/>
        </authorList>
    </citation>
    <scope>NUCLEOTIDE SEQUENCE [LARGE SCALE GENOMIC DNA]</scope>
    <source>
        <strain evidence="3">65S1MB</strain>
    </source>
</reference>
<dbReference type="EMBL" id="CP041090">
    <property type="protein sequence ID" value="QDF42476.2"/>
    <property type="molecule type" value="Genomic_DNA"/>
</dbReference>
<evidence type="ECO:0000256" key="1">
    <source>
        <dbReference type="SAM" id="SignalP"/>
    </source>
</evidence>
<evidence type="ECO:0000313" key="3">
    <source>
        <dbReference type="Proteomes" id="UP000319298"/>
    </source>
</evidence>
<name>A0ABX5WGM5_9BRAD</name>
<dbReference type="Proteomes" id="UP000319298">
    <property type="component" value="Chromosome"/>
</dbReference>
<dbReference type="InterPro" id="IPR046576">
    <property type="entry name" value="DUF6636"/>
</dbReference>
<gene>
    <name evidence="2" type="ORF">FJN17_23745</name>
</gene>